<dbReference type="OrthoDB" id="1741488at2759"/>
<dbReference type="Proteomes" id="UP000188268">
    <property type="component" value="Unassembled WGS sequence"/>
</dbReference>
<name>A0A1R3KYY7_COCAP</name>
<comment type="caution">
    <text evidence="2">The sequence shown here is derived from an EMBL/GenBank/DDBJ whole genome shotgun (WGS) entry which is preliminary data.</text>
</comment>
<dbReference type="OMA" id="PPVHELC"/>
<protein>
    <submittedName>
        <fullName evidence="2">Uncharacterized protein</fullName>
    </submittedName>
</protein>
<feature type="non-terminal residue" evidence="2">
    <location>
        <position position="151"/>
    </location>
</feature>
<sequence>MELSMSVAGNQGPLVAEPKKIKDAHKGGKVSSEKAGSKQSMAVDAKPLKISKRKAQDAKSFTTQDKAKGKSTLKERQEKKYPFPDSDVASMLDELLKSKVIELPKMKRPEESDKASGRFRDKTPRQPSSLIPKPAQVAGGGKIASQAIYFV</sequence>
<accession>A0A1R3KYY7</accession>
<organism evidence="2 3">
    <name type="scientific">Corchorus capsularis</name>
    <name type="common">Jute</name>
    <dbReference type="NCBI Taxonomy" id="210143"/>
    <lineage>
        <taxon>Eukaryota</taxon>
        <taxon>Viridiplantae</taxon>
        <taxon>Streptophyta</taxon>
        <taxon>Embryophyta</taxon>
        <taxon>Tracheophyta</taxon>
        <taxon>Spermatophyta</taxon>
        <taxon>Magnoliopsida</taxon>
        <taxon>eudicotyledons</taxon>
        <taxon>Gunneridae</taxon>
        <taxon>Pentapetalae</taxon>
        <taxon>rosids</taxon>
        <taxon>malvids</taxon>
        <taxon>Malvales</taxon>
        <taxon>Malvaceae</taxon>
        <taxon>Grewioideae</taxon>
        <taxon>Apeibeae</taxon>
        <taxon>Corchorus</taxon>
    </lineage>
</organism>
<dbReference type="EMBL" id="AWWV01000254">
    <property type="protein sequence ID" value="OMP12238.1"/>
    <property type="molecule type" value="Genomic_DNA"/>
</dbReference>
<evidence type="ECO:0000313" key="3">
    <source>
        <dbReference type="Proteomes" id="UP000188268"/>
    </source>
</evidence>
<keyword evidence="3" id="KW-1185">Reference proteome</keyword>
<evidence type="ECO:0000313" key="2">
    <source>
        <dbReference type="EMBL" id="OMP12238.1"/>
    </source>
</evidence>
<evidence type="ECO:0000256" key="1">
    <source>
        <dbReference type="SAM" id="MobiDB-lite"/>
    </source>
</evidence>
<feature type="compositionally biased region" description="Basic and acidic residues" evidence="1">
    <location>
        <begin position="65"/>
        <end position="82"/>
    </location>
</feature>
<feature type="region of interest" description="Disordered" evidence="1">
    <location>
        <begin position="103"/>
        <end position="137"/>
    </location>
</feature>
<dbReference type="Gramene" id="OMP12238">
    <property type="protein sequence ID" value="OMP12238"/>
    <property type="gene ID" value="CCACVL1_00068"/>
</dbReference>
<feature type="compositionally biased region" description="Basic and acidic residues" evidence="1">
    <location>
        <begin position="103"/>
        <end position="124"/>
    </location>
</feature>
<proteinExistence type="predicted"/>
<dbReference type="AlphaFoldDB" id="A0A1R3KYY7"/>
<reference evidence="2 3" key="1">
    <citation type="submission" date="2013-09" db="EMBL/GenBank/DDBJ databases">
        <title>Corchorus capsularis genome sequencing.</title>
        <authorList>
            <person name="Alam M."/>
            <person name="Haque M.S."/>
            <person name="Islam M.S."/>
            <person name="Emdad E.M."/>
            <person name="Islam M.M."/>
            <person name="Ahmed B."/>
            <person name="Halim A."/>
            <person name="Hossen Q.M.M."/>
            <person name="Hossain M.Z."/>
            <person name="Ahmed R."/>
            <person name="Khan M.M."/>
            <person name="Islam R."/>
            <person name="Rashid M.M."/>
            <person name="Khan S.A."/>
            <person name="Rahman M.S."/>
            <person name="Alam M."/>
        </authorList>
    </citation>
    <scope>NUCLEOTIDE SEQUENCE [LARGE SCALE GENOMIC DNA]</scope>
    <source>
        <strain evidence="3">cv. CVL-1</strain>
        <tissue evidence="2">Whole seedling</tissue>
    </source>
</reference>
<gene>
    <name evidence="2" type="ORF">CCACVL1_00068</name>
</gene>
<feature type="compositionally biased region" description="Basic and acidic residues" evidence="1">
    <location>
        <begin position="17"/>
        <end position="36"/>
    </location>
</feature>
<feature type="region of interest" description="Disordered" evidence="1">
    <location>
        <begin position="1"/>
        <end position="85"/>
    </location>
</feature>